<evidence type="ECO:0000313" key="3">
    <source>
        <dbReference type="Proteomes" id="UP001501323"/>
    </source>
</evidence>
<protein>
    <recommendedName>
        <fullName evidence="1">SPOR domain-containing protein</fullName>
    </recommendedName>
</protein>
<dbReference type="InterPro" id="IPR036680">
    <property type="entry name" value="SPOR-like_sf"/>
</dbReference>
<reference evidence="3" key="1">
    <citation type="journal article" date="2019" name="Int. J. Syst. Evol. Microbiol.">
        <title>The Global Catalogue of Microorganisms (GCM) 10K type strain sequencing project: providing services to taxonomists for standard genome sequencing and annotation.</title>
        <authorList>
            <consortium name="The Broad Institute Genomics Platform"/>
            <consortium name="The Broad Institute Genome Sequencing Center for Infectious Disease"/>
            <person name="Wu L."/>
            <person name="Ma J."/>
        </authorList>
    </citation>
    <scope>NUCLEOTIDE SEQUENCE [LARGE SCALE GENOMIC DNA]</scope>
    <source>
        <strain evidence="3">JCM 18392</strain>
    </source>
</reference>
<dbReference type="Proteomes" id="UP001501323">
    <property type="component" value="Unassembled WGS sequence"/>
</dbReference>
<dbReference type="InterPro" id="IPR007730">
    <property type="entry name" value="SPOR-like_dom"/>
</dbReference>
<dbReference type="PROSITE" id="PS51724">
    <property type="entry name" value="SPOR"/>
    <property type="match status" value="1"/>
</dbReference>
<comment type="caution">
    <text evidence="2">The sequence shown here is derived from an EMBL/GenBank/DDBJ whole genome shotgun (WGS) entry which is preliminary data.</text>
</comment>
<feature type="domain" description="SPOR" evidence="1">
    <location>
        <begin position="78"/>
        <end position="157"/>
    </location>
</feature>
<dbReference type="RefSeq" id="WP_345293675.1">
    <property type="nucleotide sequence ID" value="NZ_BAABJY010000001.1"/>
</dbReference>
<accession>A0ABP9DT15</accession>
<dbReference type="Gene3D" id="3.30.70.1070">
    <property type="entry name" value="Sporulation related repeat"/>
    <property type="match status" value="1"/>
</dbReference>
<organism evidence="2 3">
    <name type="scientific">Luteimonas vadosa</name>
    <dbReference type="NCBI Taxonomy" id="1165507"/>
    <lineage>
        <taxon>Bacteria</taxon>
        <taxon>Pseudomonadati</taxon>
        <taxon>Pseudomonadota</taxon>
        <taxon>Gammaproteobacteria</taxon>
        <taxon>Lysobacterales</taxon>
        <taxon>Lysobacteraceae</taxon>
        <taxon>Luteimonas</taxon>
    </lineage>
</organism>
<evidence type="ECO:0000259" key="1">
    <source>
        <dbReference type="PROSITE" id="PS51724"/>
    </source>
</evidence>
<evidence type="ECO:0000313" key="2">
    <source>
        <dbReference type="EMBL" id="GAA4854460.1"/>
    </source>
</evidence>
<name>A0ABP9DT15_9GAMM</name>
<dbReference type="Pfam" id="PF05036">
    <property type="entry name" value="SPOR"/>
    <property type="match status" value="1"/>
</dbReference>
<gene>
    <name evidence="2" type="ORF">GCM10023332_02380</name>
</gene>
<dbReference type="EMBL" id="BAABJY010000001">
    <property type="protein sequence ID" value="GAA4854460.1"/>
    <property type="molecule type" value="Genomic_DNA"/>
</dbReference>
<sequence length="233" mass="24061">MFARALIVLLVVLNLGVASWWLARPSADAEPPAARRAEGPQLFLLEEVPVRQRSMAPSPSVAGDGAPVAASVDEVDAVAPAEVRCFSLGPFTDATAAAAARRALAGSGLRDIRMREQAIAARGWSVAMPPLADRAAANAMAARLREAGFEDLFVLSSGASANGIALGRYGNETSARQRVEALREAGFEAVASPVGEGGSRVWLDVAADSDAVASAARRASGADVLEPRDCAAQ</sequence>
<keyword evidence="3" id="KW-1185">Reference proteome</keyword>
<proteinExistence type="predicted"/>